<dbReference type="AlphaFoldDB" id="A0A4V2MVD5"/>
<dbReference type="OrthoDB" id="421226at2759"/>
<dbReference type="EMBL" id="RWJN01000406">
    <property type="protein sequence ID" value="TCD62057.1"/>
    <property type="molecule type" value="Genomic_DNA"/>
</dbReference>
<organism evidence="2 3">
    <name type="scientific">Steccherinum ochraceum</name>
    <dbReference type="NCBI Taxonomy" id="92696"/>
    <lineage>
        <taxon>Eukaryota</taxon>
        <taxon>Fungi</taxon>
        <taxon>Dikarya</taxon>
        <taxon>Basidiomycota</taxon>
        <taxon>Agaricomycotina</taxon>
        <taxon>Agaricomycetes</taxon>
        <taxon>Polyporales</taxon>
        <taxon>Steccherinaceae</taxon>
        <taxon>Steccherinum</taxon>
    </lineage>
</organism>
<accession>A0A4V2MVD5</accession>
<feature type="domain" description="F-box" evidence="1">
    <location>
        <begin position="11"/>
        <end position="52"/>
    </location>
</feature>
<gene>
    <name evidence="2" type="ORF">EIP91_007516</name>
</gene>
<protein>
    <recommendedName>
        <fullName evidence="1">F-box domain-containing protein</fullName>
    </recommendedName>
</protein>
<evidence type="ECO:0000313" key="2">
    <source>
        <dbReference type="EMBL" id="TCD62057.1"/>
    </source>
</evidence>
<keyword evidence="3" id="KW-1185">Reference proteome</keyword>
<dbReference type="InterPro" id="IPR036047">
    <property type="entry name" value="F-box-like_dom_sf"/>
</dbReference>
<comment type="caution">
    <text evidence="2">The sequence shown here is derived from an EMBL/GenBank/DDBJ whole genome shotgun (WGS) entry which is preliminary data.</text>
</comment>
<dbReference type="Pfam" id="PF12937">
    <property type="entry name" value="F-box-like"/>
    <property type="match status" value="1"/>
</dbReference>
<proteinExistence type="predicted"/>
<evidence type="ECO:0000313" key="3">
    <source>
        <dbReference type="Proteomes" id="UP000292702"/>
    </source>
</evidence>
<name>A0A4V2MVD5_9APHY</name>
<evidence type="ECO:0000259" key="1">
    <source>
        <dbReference type="Pfam" id="PF12937"/>
    </source>
</evidence>
<dbReference type="Proteomes" id="UP000292702">
    <property type="component" value="Unassembled WGS sequence"/>
</dbReference>
<dbReference type="InterPro" id="IPR001810">
    <property type="entry name" value="F-box_dom"/>
</dbReference>
<dbReference type="SUPFAM" id="SSF81383">
    <property type="entry name" value="F-box domain"/>
    <property type="match status" value="1"/>
</dbReference>
<sequence length="456" mass="51450">MPTPNTAAPAARLPRELVDLITDELDTKSLAACTLMCRFWNTCARPRLFRTVIVHDHGGPHYDSESPCCGRSTYTFDALRRFLWYTKPLEDPPQFVTFIKRLVVVGLEAADVDDVTISMVDLDLILAKLPGLIELRLQNISLQPCLPGIRLFGWSHRRPLTSLDIDGSMMEPPSWALVGSQAHETSLEEPECALADLLALFTSIGTLRIINFHFRSLHDPAPYGIYWDDRSRVRPVLARIPRDLRVQRLAAEVTDILTQASVLLLLLESGCFHGLQYLRIHDEPPVVRTILQAIGCSSISVLRLGLGIAPIGIDPLFEPDEYGLSFCSNLTSYSLDVWGIDRRLPNDYRPLLDVVRRSCQSISHLTINFYLTTAASDSNINYLQDIPWETLENTLVSRSLLSRLSIMLCPYSWLFDGTHKADVEYTKEAVFIKQQLSRLNAKKSVQIEFDVASRSR</sequence>
<reference evidence="2 3" key="1">
    <citation type="submission" date="2018-11" db="EMBL/GenBank/DDBJ databases">
        <title>Genome assembly of Steccherinum ochraceum LE-BIN_3174, the white-rot fungus of the Steccherinaceae family (The Residual Polyporoid clade, Polyporales, Basidiomycota).</title>
        <authorList>
            <person name="Fedorova T.V."/>
            <person name="Glazunova O.A."/>
            <person name="Landesman E.O."/>
            <person name="Moiseenko K.V."/>
            <person name="Psurtseva N.V."/>
            <person name="Savinova O.S."/>
            <person name="Shakhova N.V."/>
            <person name="Tyazhelova T.V."/>
            <person name="Vasina D.V."/>
        </authorList>
    </citation>
    <scope>NUCLEOTIDE SEQUENCE [LARGE SCALE GENOMIC DNA]</scope>
    <source>
        <strain evidence="2 3">LE-BIN_3174</strain>
    </source>
</reference>